<protein>
    <recommendedName>
        <fullName evidence="4">DUF2982 domain-containing protein</fullName>
    </recommendedName>
</protein>
<evidence type="ECO:0008006" key="4">
    <source>
        <dbReference type="Google" id="ProtNLM"/>
    </source>
</evidence>
<dbReference type="EMBL" id="LT960611">
    <property type="protein sequence ID" value="SON48330.1"/>
    <property type="molecule type" value="Genomic_DNA"/>
</dbReference>
<dbReference type="Pfam" id="PF11201">
    <property type="entry name" value="DUF2982"/>
    <property type="match status" value="1"/>
</dbReference>
<evidence type="ECO:0000313" key="3">
    <source>
        <dbReference type="Proteomes" id="UP000235828"/>
    </source>
</evidence>
<keyword evidence="3" id="KW-1185">Reference proteome</keyword>
<dbReference type="Proteomes" id="UP000235828">
    <property type="component" value="Chromosome A"/>
</dbReference>
<feature type="transmembrane region" description="Helical" evidence="1">
    <location>
        <begin position="21"/>
        <end position="37"/>
    </location>
</feature>
<feature type="transmembrane region" description="Helical" evidence="1">
    <location>
        <begin position="43"/>
        <end position="60"/>
    </location>
</feature>
<keyword evidence="1" id="KW-0472">Membrane</keyword>
<evidence type="ECO:0000313" key="2">
    <source>
        <dbReference type="EMBL" id="SON48330.1"/>
    </source>
</evidence>
<name>A0A2N8Z8W4_9VIBR</name>
<evidence type="ECO:0000256" key="1">
    <source>
        <dbReference type="SAM" id="Phobius"/>
    </source>
</evidence>
<sequence>MPTQHLSNISFDFGSPINKKVGVAAVLLGLLLFVVMPTPALALLIWCGIVTLLGVAYFLIEQARVRFTMTDTHFQQHLFKGGWVVTWSNISEISLCHYQKDGWCEPMPWIGIRLKDYSPYINSICPRITTQILLEQRALLYLGAKQKGELSKFEDMVLNGDPHISSSGEQFRGLAAMMANRMRYQRQYWGYDLFISESDLDRPIEEFVGLTRRYLAASPSVSADKPRL</sequence>
<gene>
    <name evidence="2" type="ORF">VTAP4600_A0351</name>
</gene>
<dbReference type="AlphaFoldDB" id="A0A2N8Z8W4"/>
<organism evidence="2 3">
    <name type="scientific">Vibrio tapetis subsp. tapetis</name>
    <dbReference type="NCBI Taxonomy" id="1671868"/>
    <lineage>
        <taxon>Bacteria</taxon>
        <taxon>Pseudomonadati</taxon>
        <taxon>Pseudomonadota</taxon>
        <taxon>Gammaproteobacteria</taxon>
        <taxon>Vibrionales</taxon>
        <taxon>Vibrionaceae</taxon>
        <taxon>Vibrio</taxon>
    </lineage>
</organism>
<reference evidence="2 3" key="1">
    <citation type="submission" date="2017-10" db="EMBL/GenBank/DDBJ databases">
        <authorList>
            <person name="Banno H."/>
            <person name="Chua N.-H."/>
        </authorList>
    </citation>
    <scope>NUCLEOTIDE SEQUENCE [LARGE SCALE GENOMIC DNA]</scope>
    <source>
        <strain evidence="2">Vibrio tapetis CECT4600</strain>
    </source>
</reference>
<proteinExistence type="predicted"/>
<dbReference type="KEGG" id="vta:A0351"/>
<dbReference type="RefSeq" id="WP_102521226.1">
    <property type="nucleotide sequence ID" value="NZ_LT960611.1"/>
</dbReference>
<keyword evidence="1" id="KW-0812">Transmembrane</keyword>
<dbReference type="OrthoDB" id="7061905at2"/>
<dbReference type="InterPro" id="IPR021367">
    <property type="entry name" value="DUF2982"/>
</dbReference>
<accession>A0A2N8Z8W4</accession>
<keyword evidence="1" id="KW-1133">Transmembrane helix</keyword>